<dbReference type="EMBL" id="AZBU02000009">
    <property type="protein sequence ID" value="TKR65138.1"/>
    <property type="molecule type" value="Genomic_DNA"/>
</dbReference>
<keyword evidence="2" id="KW-1185">Reference proteome</keyword>
<dbReference type="AlphaFoldDB" id="A0A4U5M884"/>
<reference evidence="1 2" key="1">
    <citation type="journal article" date="2015" name="Genome Biol.">
        <title>Comparative genomics of Steinernema reveals deeply conserved gene regulatory networks.</title>
        <authorList>
            <person name="Dillman A.R."/>
            <person name="Macchietto M."/>
            <person name="Porter C.F."/>
            <person name="Rogers A."/>
            <person name="Williams B."/>
            <person name="Antoshechkin I."/>
            <person name="Lee M.M."/>
            <person name="Goodwin Z."/>
            <person name="Lu X."/>
            <person name="Lewis E.E."/>
            <person name="Goodrich-Blair H."/>
            <person name="Stock S.P."/>
            <person name="Adams B.J."/>
            <person name="Sternberg P.W."/>
            <person name="Mortazavi A."/>
        </authorList>
    </citation>
    <scope>NUCLEOTIDE SEQUENCE [LARGE SCALE GENOMIC DNA]</scope>
    <source>
        <strain evidence="1 2">ALL</strain>
    </source>
</reference>
<reference evidence="1 2" key="2">
    <citation type="journal article" date="2019" name="G3 (Bethesda)">
        <title>Hybrid Assembly of the Genome of the Entomopathogenic Nematode Steinernema carpocapsae Identifies the X-Chromosome.</title>
        <authorList>
            <person name="Serra L."/>
            <person name="Macchietto M."/>
            <person name="Macias-Munoz A."/>
            <person name="McGill C.J."/>
            <person name="Rodriguez I.M."/>
            <person name="Rodriguez B."/>
            <person name="Murad R."/>
            <person name="Mortazavi A."/>
        </authorList>
    </citation>
    <scope>NUCLEOTIDE SEQUENCE [LARGE SCALE GENOMIC DNA]</scope>
    <source>
        <strain evidence="1 2">ALL</strain>
    </source>
</reference>
<dbReference type="Proteomes" id="UP000298663">
    <property type="component" value="Unassembled WGS sequence"/>
</dbReference>
<evidence type="ECO:0000313" key="2">
    <source>
        <dbReference type="Proteomes" id="UP000298663"/>
    </source>
</evidence>
<proteinExistence type="predicted"/>
<organism evidence="1 2">
    <name type="scientific">Steinernema carpocapsae</name>
    <name type="common">Entomopathogenic nematode</name>
    <dbReference type="NCBI Taxonomy" id="34508"/>
    <lineage>
        <taxon>Eukaryota</taxon>
        <taxon>Metazoa</taxon>
        <taxon>Ecdysozoa</taxon>
        <taxon>Nematoda</taxon>
        <taxon>Chromadorea</taxon>
        <taxon>Rhabditida</taxon>
        <taxon>Tylenchina</taxon>
        <taxon>Panagrolaimomorpha</taxon>
        <taxon>Strongyloidoidea</taxon>
        <taxon>Steinernematidae</taxon>
        <taxon>Steinernema</taxon>
    </lineage>
</organism>
<accession>A0A4U5M884</accession>
<comment type="caution">
    <text evidence="1">The sequence shown here is derived from an EMBL/GenBank/DDBJ whole genome shotgun (WGS) entry which is preliminary data.</text>
</comment>
<protein>
    <submittedName>
        <fullName evidence="1">Uncharacterized protein</fullName>
    </submittedName>
</protein>
<name>A0A4U5M884_STECR</name>
<sequence>MRDSGACFKQGKSFRVCWSNGPVVFFSFFISFLSHIIETRFIVLGACSGDCMQSINLAIKEMLGKTFGTPFSQVRIGILSVCLEVNADSNLTRRSFLNLSERIIIIGIKRIS</sequence>
<evidence type="ECO:0000313" key="1">
    <source>
        <dbReference type="EMBL" id="TKR65138.1"/>
    </source>
</evidence>
<gene>
    <name evidence="1" type="ORF">L596_025588</name>
</gene>